<evidence type="ECO:0000313" key="2">
    <source>
        <dbReference type="Proteomes" id="UP000002640"/>
    </source>
</evidence>
<protein>
    <submittedName>
        <fullName evidence="1">Uncharacterized protein</fullName>
    </submittedName>
</protein>
<dbReference type="EMBL" id="JH159151">
    <property type="protein sequence ID" value="EGZ29248.1"/>
    <property type="molecule type" value="Genomic_DNA"/>
</dbReference>
<dbReference type="GeneID" id="20641112"/>
<evidence type="ECO:0000313" key="1">
    <source>
        <dbReference type="EMBL" id="EGZ29248.1"/>
    </source>
</evidence>
<dbReference type="RefSeq" id="XP_009516523.1">
    <property type="nucleotide sequence ID" value="XM_009518228.1"/>
</dbReference>
<gene>
    <name evidence="1" type="ORF">PHYSODRAFT_294484</name>
</gene>
<keyword evidence="2" id="KW-1185">Reference proteome</keyword>
<proteinExistence type="predicted"/>
<organism evidence="1 2">
    <name type="scientific">Phytophthora sojae (strain P6497)</name>
    <name type="common">Soybean stem and root rot agent</name>
    <name type="synonym">Phytophthora megasperma f. sp. glycines</name>
    <dbReference type="NCBI Taxonomy" id="1094619"/>
    <lineage>
        <taxon>Eukaryota</taxon>
        <taxon>Sar</taxon>
        <taxon>Stramenopiles</taxon>
        <taxon>Oomycota</taxon>
        <taxon>Peronosporomycetes</taxon>
        <taxon>Peronosporales</taxon>
        <taxon>Peronosporaceae</taxon>
        <taxon>Phytophthora</taxon>
    </lineage>
</organism>
<reference evidence="1 2" key="1">
    <citation type="journal article" date="2006" name="Science">
        <title>Phytophthora genome sequences uncover evolutionary origins and mechanisms of pathogenesis.</title>
        <authorList>
            <person name="Tyler B.M."/>
            <person name="Tripathy S."/>
            <person name="Zhang X."/>
            <person name="Dehal P."/>
            <person name="Jiang R.H."/>
            <person name="Aerts A."/>
            <person name="Arredondo F.D."/>
            <person name="Baxter L."/>
            <person name="Bensasson D."/>
            <person name="Beynon J.L."/>
            <person name="Chapman J."/>
            <person name="Damasceno C.M."/>
            <person name="Dorrance A.E."/>
            <person name="Dou D."/>
            <person name="Dickerman A.W."/>
            <person name="Dubchak I.L."/>
            <person name="Garbelotto M."/>
            <person name="Gijzen M."/>
            <person name="Gordon S.G."/>
            <person name="Govers F."/>
            <person name="Grunwald N.J."/>
            <person name="Huang W."/>
            <person name="Ivors K.L."/>
            <person name="Jones R.W."/>
            <person name="Kamoun S."/>
            <person name="Krampis K."/>
            <person name="Lamour K.H."/>
            <person name="Lee M.K."/>
            <person name="McDonald W.H."/>
            <person name="Medina M."/>
            <person name="Meijer H.J."/>
            <person name="Nordberg E.K."/>
            <person name="Maclean D.J."/>
            <person name="Ospina-Giraldo M.D."/>
            <person name="Morris P.F."/>
            <person name="Phuntumart V."/>
            <person name="Putnam N.H."/>
            <person name="Rash S."/>
            <person name="Rose J.K."/>
            <person name="Sakihama Y."/>
            <person name="Salamov A.A."/>
            <person name="Savidor A."/>
            <person name="Scheuring C.F."/>
            <person name="Smith B.M."/>
            <person name="Sobral B.W."/>
            <person name="Terry A."/>
            <person name="Torto-Alalibo T.A."/>
            <person name="Win J."/>
            <person name="Xu Z."/>
            <person name="Zhang H."/>
            <person name="Grigoriev I.V."/>
            <person name="Rokhsar D.S."/>
            <person name="Boore J.L."/>
        </authorList>
    </citation>
    <scope>NUCLEOTIDE SEQUENCE [LARGE SCALE GENOMIC DNA]</scope>
    <source>
        <strain evidence="1 2">P6497</strain>
    </source>
</reference>
<sequence length="230" mass="24735">MPSISCAVVGAAGSSLVAVDAPPTSTVREVSVLLKARSPLEFQDVHPSKVRMFRTGPRGTYISSASFELGLLSDFLEAGEFKWASEYILSDWDELHHEENTGIALPPATGGIQATSVQLVALVPVRKVSCACGHDVFGVVINESAAVAELKDEIHNRMAGMVKLVKASTRHSQLKRGEVTGRHTLQVANFLRALAASDEIDPSRTIRAVFGDRGSRECVDVLIVPYNVVI</sequence>
<name>G4YKU4_PHYSP</name>
<accession>G4YKU4</accession>
<dbReference type="KEGG" id="psoj:PHYSODRAFT_294484"/>
<dbReference type="InParanoid" id="G4YKU4"/>
<dbReference type="AlphaFoldDB" id="G4YKU4"/>
<dbReference type="Proteomes" id="UP000002640">
    <property type="component" value="Unassembled WGS sequence"/>
</dbReference>